<dbReference type="RefSeq" id="WP_203191723.1">
    <property type="nucleotide sequence ID" value="NZ_CP063362.1"/>
</dbReference>
<dbReference type="CDD" id="cd00229">
    <property type="entry name" value="SGNH_hydrolase"/>
    <property type="match status" value="1"/>
</dbReference>
<sequence>MTKYYRDFKSSSLRKLQETFSGASGKRPANPASPATITLSAPTASGSGTSQITSKVDHFLPSGNFSVYNGASWTTFFNTGVQYYQPNASNTDKVNMATLAFRYEGSKFELMARSSDSWTIFADGELVIDSPIQIPPAAGYAVVRLTVDFGTRAVRNIVCYGITFGFAGVSVGPTDSIAPIDLAPQVKIATMSDSYGQGTSSNANGGPFAEAALALVSKAEFPLLSFSAGGGSGYITGGTGGNAFLARVPNIVVGSPDLVIVAGGINDSTTGLAAGVSGVLSSIRTALPNAVIATVGVWTPSTSYYGSGLAKHDIILPVLQTISGPWIDVDVTRGAWTNSAGGTGRVGPAPWVTGSGKVGTTTGTGNADFNTSADGVHPYSPDGHDYLAGHLYSALRAGLLDL</sequence>
<accession>A0A974PKF4</accession>
<dbReference type="KEGG" id="xdi:EZH22_16995"/>
<dbReference type="SUPFAM" id="SSF52266">
    <property type="entry name" value="SGNH hydrolase"/>
    <property type="match status" value="1"/>
</dbReference>
<feature type="region of interest" description="Disordered" evidence="1">
    <location>
        <begin position="19"/>
        <end position="45"/>
    </location>
</feature>
<proteinExistence type="predicted"/>
<gene>
    <name evidence="2" type="ORF">EZH22_16995</name>
</gene>
<dbReference type="Gene3D" id="3.40.50.1110">
    <property type="entry name" value="SGNH hydrolase"/>
    <property type="match status" value="1"/>
</dbReference>
<evidence type="ECO:0000313" key="3">
    <source>
        <dbReference type="Proteomes" id="UP000596427"/>
    </source>
</evidence>
<dbReference type="EMBL" id="CP063362">
    <property type="protein sequence ID" value="QRG04846.1"/>
    <property type="molecule type" value="Genomic_DNA"/>
</dbReference>
<protein>
    <submittedName>
        <fullName evidence="2">SGNH/GDSL hydrolase family protein</fullName>
    </submittedName>
</protein>
<dbReference type="AlphaFoldDB" id="A0A974PKF4"/>
<dbReference type="InterPro" id="IPR036514">
    <property type="entry name" value="SGNH_hydro_sf"/>
</dbReference>
<keyword evidence="2" id="KW-0378">Hydrolase</keyword>
<organism evidence="2 3">
    <name type="scientific">Xanthobacter dioxanivorans</name>
    <dbReference type="NCBI Taxonomy" id="2528964"/>
    <lineage>
        <taxon>Bacteria</taxon>
        <taxon>Pseudomonadati</taxon>
        <taxon>Pseudomonadota</taxon>
        <taxon>Alphaproteobacteria</taxon>
        <taxon>Hyphomicrobiales</taxon>
        <taxon>Xanthobacteraceae</taxon>
        <taxon>Xanthobacter</taxon>
    </lineage>
</organism>
<keyword evidence="3" id="KW-1185">Reference proteome</keyword>
<feature type="compositionally biased region" description="Polar residues" evidence="1">
    <location>
        <begin position="33"/>
        <end position="45"/>
    </location>
</feature>
<evidence type="ECO:0000256" key="1">
    <source>
        <dbReference type="SAM" id="MobiDB-lite"/>
    </source>
</evidence>
<name>A0A974PKF4_9HYPH</name>
<dbReference type="GO" id="GO:0016788">
    <property type="term" value="F:hydrolase activity, acting on ester bonds"/>
    <property type="evidence" value="ECO:0007669"/>
    <property type="project" value="UniProtKB-ARBA"/>
</dbReference>
<evidence type="ECO:0000313" key="2">
    <source>
        <dbReference type="EMBL" id="QRG04846.1"/>
    </source>
</evidence>
<reference evidence="2 3" key="1">
    <citation type="submission" date="2020-10" db="EMBL/GenBank/DDBJ databases">
        <title>Degradation of 1,4-Dioxane by Xanthobacter sp. YN2, via a Novel Group-2 Soluble Di-Iron Monooxygenase.</title>
        <authorList>
            <person name="Ma F."/>
            <person name="Wang Y."/>
            <person name="Yang J."/>
            <person name="Guo H."/>
            <person name="Su D."/>
            <person name="Yu L."/>
        </authorList>
    </citation>
    <scope>NUCLEOTIDE SEQUENCE [LARGE SCALE GENOMIC DNA]</scope>
    <source>
        <strain evidence="2 3">YN2</strain>
    </source>
</reference>
<dbReference type="Proteomes" id="UP000596427">
    <property type="component" value="Chromosome"/>
</dbReference>